<dbReference type="GO" id="GO:0042025">
    <property type="term" value="C:host cell nucleus"/>
    <property type="evidence" value="ECO:0007669"/>
    <property type="project" value="UniProtKB-SubCell"/>
</dbReference>
<protein>
    <recommendedName>
        <fullName evidence="10">Protease</fullName>
        <ecNumber evidence="10">3.4.22.39</ecNumber>
    </recommendedName>
    <alternativeName>
        <fullName evidence="10">Adenain</fullName>
    </alternativeName>
    <alternativeName>
        <fullName evidence="10">Adenovirus protease</fullName>
        <shortName evidence="10">AVP</shortName>
    </alternativeName>
    <alternativeName>
        <fullName evidence="10">Adenovirus proteinase</fullName>
    </alternativeName>
    <alternativeName>
        <fullName evidence="10">Endoprotease</fullName>
    </alternativeName>
</protein>
<dbReference type="Proteomes" id="UP000509125">
    <property type="component" value="Segment"/>
</dbReference>
<name>A0A1J0MUM5_9ADEN</name>
<reference evidence="16" key="2">
    <citation type="submission" date="2016-07" db="EMBL/GenBank/DDBJ databases">
        <title>Whole genome sequence analysis of infectious canine hepatitis virus from Italy.</title>
        <authorList>
            <person name="Mangone I."/>
            <person name="Marcacci M."/>
            <person name="Leone A."/>
            <person name="Teodori L."/>
            <person name="Orsini M."/>
            <person name="Di Sabatino D."/>
            <person name="Lorusso A."/>
        </authorList>
    </citation>
    <scope>NUCLEOTIDE SEQUENCE [LARGE SCALE GENOMIC DNA]</scope>
</reference>
<evidence type="ECO:0000256" key="10">
    <source>
        <dbReference type="HAMAP-Rule" id="MF_04059"/>
    </source>
</evidence>
<comment type="catalytic activity">
    <reaction evidence="10 11">
        <text>Cleaves proteins of the adenovirus and its host cell at two consensus sites: -Yaa-Xaa-Gly-Gly-|-Xaa- and -Yaa-Xaa-Gly-Xaa-|-Gly- (in which Yaa is Met, Ile or Leu, and Xaa is any amino acid).</text>
        <dbReference type="EC" id="3.4.22.39"/>
    </reaction>
</comment>
<dbReference type="OrthoDB" id="9248at10239"/>
<gene>
    <name evidence="10" type="primary">L3</name>
</gene>
<evidence type="ECO:0000256" key="2">
    <source>
        <dbReference type="ARBA" id="ARBA00022670"/>
    </source>
</evidence>
<evidence type="ECO:0000256" key="1">
    <source>
        <dbReference type="ARBA" id="ARBA00022562"/>
    </source>
</evidence>
<dbReference type="InterPro" id="IPR000855">
    <property type="entry name" value="Peptidase_C5"/>
</dbReference>
<keyword evidence="9 10" id="KW-1015">Disulfide bond</keyword>
<dbReference type="Gene3D" id="3.40.395.10">
    <property type="entry name" value="Adenoviral Proteinase, Chain A"/>
    <property type="match status" value="1"/>
</dbReference>
<dbReference type="EMBL" id="LC557010">
    <property type="protein sequence ID" value="BCG66209.1"/>
    <property type="molecule type" value="Genomic_DNA"/>
</dbReference>
<organism evidence="13 16">
    <name type="scientific">Canine mastadenovirus A</name>
    <dbReference type="NCBI Taxonomy" id="10537"/>
    <lineage>
        <taxon>Viruses</taxon>
        <taxon>Varidnaviria</taxon>
        <taxon>Bamfordvirae</taxon>
        <taxon>Preplasmiviricota</taxon>
        <taxon>Polisuviricotina</taxon>
        <taxon>Pharingeaviricetes</taxon>
        <taxon>Rowavirales</taxon>
        <taxon>Adenoviridae</taxon>
        <taxon>Mastadenovirus</taxon>
        <taxon>Mastadenovirus canidae</taxon>
    </lineage>
</organism>
<comment type="function">
    <text evidence="10">Cleaves viral precursor proteins (pTP, pIIIa, pVI, pVII, pVIII, and pX) inside newly assembled particles giving rise to mature virions. Protease complexed to its cofactor slides along the viral DNA to specifically locate and cleave the viral precursors. Mature virions have a weakened organization compared to the unmature virions, thereby facilitating subsequent uncoating. Without maturation, the particle lacks infectivity and is unable to uncoat. Late in adenovirus infection, in the cytoplasm, may participate in the cytoskeleton destruction. Cleaves host cell cytoskeletal keratins K7 and K18.</text>
</comment>
<dbReference type="SMR" id="A0A1J0MUM5"/>
<evidence type="ECO:0000256" key="12">
    <source>
        <dbReference type="PIRSR" id="PIRSR001218-1"/>
    </source>
</evidence>
<dbReference type="GO" id="GO:0003677">
    <property type="term" value="F:DNA binding"/>
    <property type="evidence" value="ECO:0007669"/>
    <property type="project" value="UniProtKB-UniRule"/>
</dbReference>
<feature type="disulfide bond" description="Interchain (with C-10 in cleaved protease cofactor pVI-C)" evidence="10">
    <location>
        <position position="107"/>
    </location>
</feature>
<evidence type="ECO:0000313" key="15">
    <source>
        <dbReference type="EMBL" id="BCG66209.1"/>
    </source>
</evidence>
<feature type="active site" evidence="10 12">
    <location>
        <position position="74"/>
    </location>
</feature>
<dbReference type="EC" id="3.4.22.39" evidence="10"/>
<evidence type="ECO:0000256" key="3">
    <source>
        <dbReference type="ARBA" id="ARBA00022801"/>
    </source>
</evidence>
<comment type="similarity">
    <text evidence="10 11">Belongs to the peptidase C5 family.</text>
</comment>
<keyword evidence="2 10" id="KW-0645">Protease</keyword>
<keyword evidence="5 10" id="KW-0068">Autocatalytic cleavage</keyword>
<dbReference type="Proteomes" id="UP000319867">
    <property type="component" value="Segment"/>
</dbReference>
<dbReference type="HAMAP" id="MF_04059">
    <property type="entry name" value="ADV_PRO"/>
    <property type="match status" value="1"/>
</dbReference>
<comment type="activity regulation">
    <text evidence="10">Requires DNA and protease cofactor for maximal activation. Inside nascent virions, becomes partially activated by binding to the viral DNA, allowing it to cleave the cofactor that binds to the protease and fully activates it. Actin, like the viral protease cofactor, seems to act as a cofactor in the cleavage of cytokeratin 18 and of actin itself.</text>
</comment>
<feature type="active site" evidence="10 12">
    <location>
        <position position="125"/>
    </location>
</feature>
<dbReference type="Pfam" id="PF00770">
    <property type="entry name" value="Peptidase_C5"/>
    <property type="match status" value="1"/>
</dbReference>
<evidence type="ECO:0000256" key="8">
    <source>
        <dbReference type="ARBA" id="ARBA00023125"/>
    </source>
</evidence>
<sequence>MAEGGSSEEELRAIVRDLAVTPFFLGTFDKRFPGFISSQRITCAVVNTAGRETGGVHWLAMAWNPRSKTFYMFDPFGFSDSKLKQVYSFEYEGLLRRSAIASTPDRCVTLAKSNETIQGPNSAACGLFCCMFLHAFVNWPDNPFNHNPTMGPLKSVPNYKLYDPTVQHVLWENQEKLYKFLEKNSAYFRAHAAAIKTRTAFNKLKQ</sequence>
<reference evidence="14" key="3">
    <citation type="journal article" date="2018" name="Vet. Microbiol.">
        <title>Sequential circulation of canine adenoviruses 1 and 2 in captive wild carnivores, France.</title>
        <authorList>
            <person name="Dowgier G."/>
            <person name="Lahoreau J."/>
            <person name="Lanave G."/>
            <person name="Losurdo M."/>
            <person name="Varello K."/>
            <person name="Lucente M.S."/>
            <person name="Ventriglia G."/>
            <person name="Bozzetta E."/>
            <person name="Martella V."/>
            <person name="Buonavoglia C."/>
            <person name="Decaro N."/>
        </authorList>
    </citation>
    <scope>NUCLEOTIDE SEQUENCE [LARGE SCALE GENOMIC DNA]</scope>
    <source>
        <strain evidence="14">Wolf/835/2015/FRA</strain>
    </source>
</reference>
<feature type="active site" evidence="10 12">
    <location>
        <position position="57"/>
    </location>
</feature>
<keyword evidence="1 10" id="KW-1048">Host nucleus</keyword>
<evidence type="ECO:0000256" key="5">
    <source>
        <dbReference type="ARBA" id="ARBA00022813"/>
    </source>
</evidence>
<feature type="site" description="Cleavage; by autolysis" evidence="10">
    <location>
        <begin position="54"/>
        <end position="55"/>
    </location>
</feature>
<evidence type="ECO:0000256" key="11">
    <source>
        <dbReference type="PIRNR" id="PIRNR001218"/>
    </source>
</evidence>
<keyword evidence="3 10" id="KW-0378">Hydrolase</keyword>
<dbReference type="KEGG" id="vg:1488932"/>
<evidence type="ECO:0000313" key="16">
    <source>
        <dbReference type="Proteomes" id="UP000319867"/>
    </source>
</evidence>
<dbReference type="GO" id="GO:0004197">
    <property type="term" value="F:cysteine-type endopeptidase activity"/>
    <property type="evidence" value="ECO:0007669"/>
    <property type="project" value="UniProtKB-UniRule"/>
</dbReference>
<evidence type="ECO:0000256" key="4">
    <source>
        <dbReference type="ARBA" id="ARBA00022807"/>
    </source>
</evidence>
<comment type="subcellular location">
    <subcellularLocation>
        <location evidence="10">Virion</location>
    </subcellularLocation>
    <subcellularLocation>
        <location evidence="10">Host nucleus</location>
    </subcellularLocation>
    <text evidence="10">Present in about 10 copies per virion.</text>
</comment>
<proteinExistence type="evidence at transcript level"/>
<reference evidence="15" key="4">
    <citation type="submission" date="2020-06" db="EMBL/GenBank/DDBJ databases">
        <title>Establishment of efficient and simple reverse genetics systems for canine adenoviruses (CAVs) using bacterial artificial chromosomes (BACs).</title>
        <authorList>
            <person name="Matsugo H."/>
            <person name="Kobayashi-Kitamura T."/>
            <person name="Kamiki H."/>
            <person name="Ishida H."/>
            <person name="Takenaka-Uema A."/>
            <person name="Murakami S."/>
            <person name="Horimoto T."/>
        </authorList>
    </citation>
    <scope>NUCLEOTIDE SEQUENCE [LARGE SCALE GENOMIC DNA]</scope>
    <source>
        <strain evidence="15">D43</strain>
    </source>
</reference>
<evidence type="ECO:0000256" key="6">
    <source>
        <dbReference type="ARBA" id="ARBA00022844"/>
    </source>
</evidence>
<dbReference type="GO" id="GO:0006508">
    <property type="term" value="P:proteolysis"/>
    <property type="evidence" value="ECO:0007669"/>
    <property type="project" value="UniProtKB-KW"/>
</dbReference>
<evidence type="ECO:0000256" key="9">
    <source>
        <dbReference type="ARBA" id="ARBA00023157"/>
    </source>
</evidence>
<dbReference type="EMBL" id="MH048659">
    <property type="protein sequence ID" value="AXE71633.1"/>
    <property type="molecule type" value="Genomic_DNA"/>
</dbReference>
<evidence type="ECO:0000256" key="7">
    <source>
        <dbReference type="ARBA" id="ARBA00022921"/>
    </source>
</evidence>
<comment type="induction">
    <text evidence="10">Expressed in the late phase of the viral replicative cycle.</text>
</comment>
<dbReference type="PRINTS" id="PR00703">
    <property type="entry name" value="ADVENDOPTASE"/>
</dbReference>
<dbReference type="InterPro" id="IPR038765">
    <property type="entry name" value="Papain-like_cys_pep_sf"/>
</dbReference>
<evidence type="ECO:0000313" key="14">
    <source>
        <dbReference type="EMBL" id="AXE71633.1"/>
    </source>
</evidence>
<dbReference type="Proteomes" id="UP000317647">
    <property type="component" value="Segment"/>
</dbReference>
<reference evidence="13" key="1">
    <citation type="submission" date="2016-07" db="EMBL/GenBank/DDBJ databases">
        <title>Whole genome sequence analysis of infectious canine hepatitis virus from Italy.</title>
        <authorList>
            <person name="Mangone I."/>
            <person name="Marcacci M."/>
            <person name="Leone A."/>
            <person name="Teodori L."/>
            <person name="Orsini M."/>
            <person name="Di Sabatino D."/>
        </authorList>
    </citation>
    <scope>NUCLEOTIDE SEQUENCE</scope>
    <source>
        <strain evidence="13">CAdV-1 ITL2015</strain>
    </source>
</reference>
<dbReference type="SUPFAM" id="SSF54001">
    <property type="entry name" value="Cysteine proteinases"/>
    <property type="match status" value="1"/>
</dbReference>
<keyword evidence="4 10" id="KW-0788">Thiol protease</keyword>
<dbReference type="GO" id="GO:0044423">
    <property type="term" value="C:virion component"/>
    <property type="evidence" value="ECO:0007669"/>
    <property type="project" value="UniProtKB-UniRule"/>
</dbReference>
<keyword evidence="6 10" id="KW-0946">Virion</keyword>
<keyword evidence="8 10" id="KW-0238">DNA-binding</keyword>
<comment type="miscellaneous">
    <text evidence="10">All late proteins expressed from the major late promoter are produced by alternative splicing and alternative polyadenylation of the same gene giving rise to non-overlapping ORFs. A leader sequence is present in the N-terminus of all these mRNAs and is recognized by the viral shutoff protein to provide expression although conventional translation via ribosome scanning from the cap has been shut off in the host cell.</text>
</comment>
<evidence type="ECO:0000313" key="13">
    <source>
        <dbReference type="EMBL" id="APD29217.1"/>
    </source>
</evidence>
<comment type="subunit">
    <text evidence="10">Interacts with protease cofactor pVI-C; this interaction is necessary for protease activation.</text>
</comment>
<dbReference type="PIRSF" id="PIRSF001218">
    <property type="entry name" value="Protease_ADV"/>
    <property type="match status" value="1"/>
</dbReference>
<keyword evidence="7 10" id="KW-0426">Late protein</keyword>
<accession>A0A1J0MUM5</accession>
<dbReference type="EMBL" id="KX545420">
    <property type="protein sequence ID" value="APD29217.1"/>
    <property type="molecule type" value="Genomic_DNA"/>
</dbReference>